<feature type="region of interest" description="Disordered" evidence="1">
    <location>
        <begin position="120"/>
        <end position="179"/>
    </location>
</feature>
<sequence>MNNLQNRLDQQGTSDFDREGLWQRIERPRKRRRMLWWWLGAGSLLLLVWLGLGKDSTPPVLSGFYIGNPEQEQGQRPPAAQVENSEEGILPQEKSSAMGATALQDLQSKRVQKLVPEKAKAIEKPKADRSVEVVAIQPKPGDKERKGLQRTPSPIRTTESKSAPATSGSSTATSLAVQPKKQKNLKLLPTPPVPLIQGSSSPAFPPHFAEIEQAKPQKNTFVLSGGLAAQLHINRSDCGWAGEERALPGFYLRGQYQHVLGNGFYAFGAAQYTAHHSRLSTRHTISTKSLNALNQEVRTSETTFYELYHQYERVEVGVGLGKTWDLKALTFALEASGGYSQWLNVDGNYLNQEGVLQTLAPAGEVPGSWLGRVDATLLKPLSERWTVGLTMHAQTPVPVSPSSMGCTHRLYPLGFGVLVGRRW</sequence>
<dbReference type="Proteomes" id="UP000029736">
    <property type="component" value="Unassembled WGS sequence"/>
</dbReference>
<name>A0A098SCH5_9BACT</name>
<protein>
    <submittedName>
        <fullName evidence="3">Uncharacterized protein</fullName>
    </submittedName>
</protein>
<dbReference type="AlphaFoldDB" id="A0A098SCH5"/>
<dbReference type="OrthoDB" id="9856673at2"/>
<reference evidence="3 4" key="1">
    <citation type="journal article" date="2014" name="Int. J. Syst. Evol. Microbiol.">
        <title>Phaeodactylibacter xiamenensis gen. nov., sp. nov., a member of the family Saprospiraceae isolated from the marine alga Phaeodactylum tricornutum.</title>
        <authorList>
            <person name="Chen Z.Jr."/>
            <person name="Lei X."/>
            <person name="Lai Q."/>
            <person name="Li Y."/>
            <person name="Zhang B."/>
            <person name="Zhang J."/>
            <person name="Zhang H."/>
            <person name="Yang L."/>
            <person name="Zheng W."/>
            <person name="Tian Y."/>
            <person name="Yu Z."/>
            <person name="Xu H.Jr."/>
            <person name="Zheng T."/>
        </authorList>
    </citation>
    <scope>NUCLEOTIDE SEQUENCE [LARGE SCALE GENOMIC DNA]</scope>
    <source>
        <strain evidence="3 4">KD52</strain>
    </source>
</reference>
<dbReference type="RefSeq" id="WP_044216455.1">
    <property type="nucleotide sequence ID" value="NZ_JBKAGJ010000056.1"/>
</dbReference>
<keyword evidence="2" id="KW-1133">Transmembrane helix</keyword>
<evidence type="ECO:0000256" key="2">
    <source>
        <dbReference type="SAM" id="Phobius"/>
    </source>
</evidence>
<accession>A0A098SCH5</accession>
<evidence type="ECO:0000256" key="1">
    <source>
        <dbReference type="SAM" id="MobiDB-lite"/>
    </source>
</evidence>
<organism evidence="3 4">
    <name type="scientific">Phaeodactylibacter xiamenensis</name>
    <dbReference type="NCBI Taxonomy" id="1524460"/>
    <lineage>
        <taxon>Bacteria</taxon>
        <taxon>Pseudomonadati</taxon>
        <taxon>Bacteroidota</taxon>
        <taxon>Saprospiria</taxon>
        <taxon>Saprospirales</taxon>
        <taxon>Haliscomenobacteraceae</taxon>
        <taxon>Phaeodactylibacter</taxon>
    </lineage>
</organism>
<feature type="transmembrane region" description="Helical" evidence="2">
    <location>
        <begin position="34"/>
        <end position="52"/>
    </location>
</feature>
<feature type="compositionally biased region" description="Basic and acidic residues" evidence="1">
    <location>
        <begin position="120"/>
        <end position="131"/>
    </location>
</feature>
<gene>
    <name evidence="3" type="ORF">IX84_03245</name>
</gene>
<evidence type="ECO:0000313" key="3">
    <source>
        <dbReference type="EMBL" id="KGE89348.1"/>
    </source>
</evidence>
<proteinExistence type="predicted"/>
<evidence type="ECO:0000313" key="4">
    <source>
        <dbReference type="Proteomes" id="UP000029736"/>
    </source>
</evidence>
<comment type="caution">
    <text evidence="3">The sequence shown here is derived from an EMBL/GenBank/DDBJ whole genome shotgun (WGS) entry which is preliminary data.</text>
</comment>
<feature type="region of interest" description="Disordered" evidence="1">
    <location>
        <begin position="66"/>
        <end position="89"/>
    </location>
</feature>
<keyword evidence="2" id="KW-0812">Transmembrane</keyword>
<keyword evidence="2" id="KW-0472">Membrane</keyword>
<dbReference type="EMBL" id="JPOS01000010">
    <property type="protein sequence ID" value="KGE89348.1"/>
    <property type="molecule type" value="Genomic_DNA"/>
</dbReference>
<keyword evidence="4" id="KW-1185">Reference proteome</keyword>
<feature type="compositionally biased region" description="Low complexity" evidence="1">
    <location>
        <begin position="160"/>
        <end position="174"/>
    </location>
</feature>